<keyword evidence="2" id="KW-1003">Cell membrane</keyword>
<dbReference type="EMBL" id="JAVMIP010000009">
    <property type="protein sequence ID" value="MDS3861143.1"/>
    <property type="molecule type" value="Genomic_DNA"/>
</dbReference>
<feature type="transmembrane region" description="Helical" evidence="7">
    <location>
        <begin position="94"/>
        <end position="115"/>
    </location>
</feature>
<evidence type="ECO:0000256" key="4">
    <source>
        <dbReference type="ARBA" id="ARBA00022989"/>
    </source>
</evidence>
<evidence type="ECO:0000256" key="5">
    <source>
        <dbReference type="ARBA" id="ARBA00023136"/>
    </source>
</evidence>
<evidence type="ECO:0000256" key="3">
    <source>
        <dbReference type="ARBA" id="ARBA00022692"/>
    </source>
</evidence>
<dbReference type="Pfam" id="PF06146">
    <property type="entry name" value="PsiE"/>
    <property type="match status" value="1"/>
</dbReference>
<dbReference type="RefSeq" id="WP_322878393.1">
    <property type="nucleotide sequence ID" value="NZ_JAVMIP010000009.1"/>
</dbReference>
<keyword evidence="3 7" id="KW-0812">Transmembrane</keyword>
<feature type="region of interest" description="Disordered" evidence="6">
    <location>
        <begin position="166"/>
        <end position="195"/>
    </location>
</feature>
<comment type="subcellular location">
    <subcellularLocation>
        <location evidence="1">Cell membrane</location>
        <topology evidence="1">Multi-pass membrane protein</topology>
    </subcellularLocation>
</comment>
<evidence type="ECO:0000256" key="6">
    <source>
        <dbReference type="SAM" id="MobiDB-lite"/>
    </source>
</evidence>
<evidence type="ECO:0000313" key="9">
    <source>
        <dbReference type="Proteomes" id="UP001268256"/>
    </source>
</evidence>
<feature type="transmembrane region" description="Helical" evidence="7">
    <location>
        <begin position="121"/>
        <end position="142"/>
    </location>
</feature>
<keyword evidence="9" id="KW-1185">Reference proteome</keyword>
<reference evidence="9" key="1">
    <citation type="submission" date="2023-07" db="EMBL/GenBank/DDBJ databases">
        <authorList>
            <person name="Luz R."/>
            <person name="Cordeiro R."/>
            <person name="Fonseca A."/>
            <person name="Goncalves V."/>
        </authorList>
    </citation>
    <scope>NUCLEOTIDE SEQUENCE [LARGE SCALE GENOMIC DNA]</scope>
    <source>
        <strain evidence="9">BACA0444</strain>
    </source>
</reference>
<evidence type="ECO:0000256" key="2">
    <source>
        <dbReference type="ARBA" id="ARBA00022475"/>
    </source>
</evidence>
<keyword evidence="5 7" id="KW-0472">Membrane</keyword>
<dbReference type="AlphaFoldDB" id="A0AAE4FST7"/>
<evidence type="ECO:0000313" key="8">
    <source>
        <dbReference type="EMBL" id="MDS3861143.1"/>
    </source>
</evidence>
<evidence type="ECO:0000256" key="7">
    <source>
        <dbReference type="SAM" id="Phobius"/>
    </source>
</evidence>
<dbReference type="GO" id="GO:0005886">
    <property type="term" value="C:plasma membrane"/>
    <property type="evidence" value="ECO:0007669"/>
    <property type="project" value="UniProtKB-SubCell"/>
</dbReference>
<name>A0AAE4FST7_9CYAN</name>
<evidence type="ECO:0000256" key="1">
    <source>
        <dbReference type="ARBA" id="ARBA00004651"/>
    </source>
</evidence>
<comment type="caution">
    <text evidence="8">The sequence shown here is derived from an EMBL/GenBank/DDBJ whole genome shotgun (WGS) entry which is preliminary data.</text>
</comment>
<organism evidence="8 9">
    <name type="scientific">Pseudocalidococcus azoricus BACA0444</name>
    <dbReference type="NCBI Taxonomy" id="2918990"/>
    <lineage>
        <taxon>Bacteria</taxon>
        <taxon>Bacillati</taxon>
        <taxon>Cyanobacteriota</taxon>
        <taxon>Cyanophyceae</taxon>
        <taxon>Acaryochloridales</taxon>
        <taxon>Thermosynechococcaceae</taxon>
        <taxon>Pseudocalidococcus</taxon>
        <taxon>Pseudocalidococcus azoricus</taxon>
    </lineage>
</organism>
<proteinExistence type="predicted"/>
<protein>
    <submittedName>
        <fullName evidence="8">Phosphate-starvation-inducible PsiE family protein</fullName>
    </submittedName>
</protein>
<accession>A0AAE4FST7</accession>
<sequence length="195" mass="21891">MAPRIAANSNIAPQITWFSRQGLVAILETIQDLIVISLCIGLFSFMVLELREMFISLLPPLDFPNVTADILFLLILVELFRLLIIYLQEQRVSIGVAVEVAIVSVLREVIVRGVLEVPWSHVLSACAFLLVMGALLVIRVWLPPTFAGVDPEREIRRRYQLSSILPNNLTREDPPPQDLLTSHNDARANQADNKT</sequence>
<feature type="transmembrane region" description="Helical" evidence="7">
    <location>
        <begin position="68"/>
        <end position="87"/>
    </location>
</feature>
<gene>
    <name evidence="8" type="ORF">RIF25_10030</name>
</gene>
<dbReference type="InterPro" id="IPR020948">
    <property type="entry name" value="P_starv_induced_PsiE-like"/>
</dbReference>
<dbReference type="Proteomes" id="UP001268256">
    <property type="component" value="Unassembled WGS sequence"/>
</dbReference>
<keyword evidence="4 7" id="KW-1133">Transmembrane helix</keyword>
<feature type="transmembrane region" description="Helical" evidence="7">
    <location>
        <begin position="23"/>
        <end position="48"/>
    </location>
</feature>